<dbReference type="EMBL" id="AAXW01000001">
    <property type="protein sequence ID" value="EAZ94238.1"/>
    <property type="molecule type" value="Genomic_DNA"/>
</dbReference>
<protein>
    <submittedName>
        <fullName evidence="1">Uncharacterized protein</fullName>
    </submittedName>
</protein>
<dbReference type="Proteomes" id="UP000003781">
    <property type="component" value="Unassembled WGS sequence"/>
</dbReference>
<proteinExistence type="predicted"/>
<evidence type="ECO:0000313" key="2">
    <source>
        <dbReference type="Proteomes" id="UP000003781"/>
    </source>
</evidence>
<comment type="caution">
    <text evidence="1">The sequence shown here is derived from an EMBL/GenBank/DDBJ whole genome shotgun (WGS) entry which is preliminary data.</text>
</comment>
<gene>
    <name evidence="1" type="ORF">CY0110_10197</name>
</gene>
<accession>A3IGZ6</accession>
<organism evidence="1 2">
    <name type="scientific">Crocosphaera chwakensis CCY0110</name>
    <dbReference type="NCBI Taxonomy" id="391612"/>
    <lineage>
        <taxon>Bacteria</taxon>
        <taxon>Bacillati</taxon>
        <taxon>Cyanobacteriota</taxon>
        <taxon>Cyanophyceae</taxon>
        <taxon>Oscillatoriophycideae</taxon>
        <taxon>Chroococcales</taxon>
        <taxon>Aphanothecaceae</taxon>
        <taxon>Crocosphaera</taxon>
        <taxon>Crocosphaera chwakensis</taxon>
    </lineage>
</organism>
<evidence type="ECO:0000313" key="1">
    <source>
        <dbReference type="EMBL" id="EAZ94238.1"/>
    </source>
</evidence>
<dbReference type="RefSeq" id="WP_008272577.1">
    <property type="nucleotide sequence ID" value="NZ_AAXW01000001.1"/>
</dbReference>
<keyword evidence="2" id="KW-1185">Reference proteome</keyword>
<dbReference type="AlphaFoldDB" id="A3IGZ6"/>
<sequence>MLTAENVYQTTCYQRQGNELVNAQSCTVTLEYEHPENGLDWEIMTLSGEVYHYRNLGVGIELWSHLTQQWTPVNLTDWFPEKEGILCWDNFCADWREIPLD</sequence>
<name>A3IGZ6_9CHRO</name>
<dbReference type="eggNOG" id="ENOG503216V">
    <property type="taxonomic scope" value="Bacteria"/>
</dbReference>
<dbReference type="OrthoDB" id="427198at2"/>
<reference evidence="1 2" key="1">
    <citation type="submission" date="2007-03" db="EMBL/GenBank/DDBJ databases">
        <authorList>
            <person name="Stal L."/>
            <person name="Ferriera S."/>
            <person name="Johnson J."/>
            <person name="Kravitz S."/>
            <person name="Beeson K."/>
            <person name="Sutton G."/>
            <person name="Rogers Y.-H."/>
            <person name="Friedman R."/>
            <person name="Frazier M."/>
            <person name="Venter J.C."/>
        </authorList>
    </citation>
    <scope>NUCLEOTIDE SEQUENCE [LARGE SCALE GENOMIC DNA]</scope>
    <source>
        <strain evidence="1 2">CCY0110</strain>
    </source>
</reference>